<feature type="domain" description="DNA helicase Pif1-like 2B" evidence="1">
    <location>
        <begin position="102"/>
        <end position="148"/>
    </location>
</feature>
<proteinExistence type="predicted"/>
<dbReference type="GO" id="GO:0006260">
    <property type="term" value="P:DNA replication"/>
    <property type="evidence" value="ECO:0007669"/>
    <property type="project" value="TreeGrafter"/>
</dbReference>
<dbReference type="PANTHER" id="PTHR23274">
    <property type="entry name" value="DNA HELICASE-RELATED"/>
    <property type="match status" value="1"/>
</dbReference>
<dbReference type="SUPFAM" id="SSF52540">
    <property type="entry name" value="P-loop containing nucleoside triphosphate hydrolases"/>
    <property type="match status" value="1"/>
</dbReference>
<dbReference type="PANTHER" id="PTHR23274:SF51">
    <property type="entry name" value="OS03G0423850 PROTEIN"/>
    <property type="match status" value="1"/>
</dbReference>
<organism evidence="2 3">
    <name type="scientific">Parasitella parasitica</name>
    <dbReference type="NCBI Taxonomy" id="35722"/>
    <lineage>
        <taxon>Eukaryota</taxon>
        <taxon>Fungi</taxon>
        <taxon>Fungi incertae sedis</taxon>
        <taxon>Mucoromycota</taxon>
        <taxon>Mucoromycotina</taxon>
        <taxon>Mucoromycetes</taxon>
        <taxon>Mucorales</taxon>
        <taxon>Mucorineae</taxon>
        <taxon>Mucoraceae</taxon>
        <taxon>Parasitella</taxon>
    </lineage>
</organism>
<name>A0A0B7NF55_9FUNG</name>
<dbReference type="GO" id="GO:0005657">
    <property type="term" value="C:replication fork"/>
    <property type="evidence" value="ECO:0007669"/>
    <property type="project" value="TreeGrafter"/>
</dbReference>
<dbReference type="Gene3D" id="2.30.30.940">
    <property type="match status" value="1"/>
</dbReference>
<dbReference type="InterPro" id="IPR027417">
    <property type="entry name" value="P-loop_NTPase"/>
</dbReference>
<dbReference type="OrthoDB" id="5860629at2759"/>
<dbReference type="Proteomes" id="UP000054107">
    <property type="component" value="Unassembled WGS sequence"/>
</dbReference>
<feature type="non-terminal residue" evidence="2">
    <location>
        <position position="1"/>
    </location>
</feature>
<keyword evidence="3" id="KW-1185">Reference proteome</keyword>
<dbReference type="Gene3D" id="3.40.50.300">
    <property type="entry name" value="P-loop containing nucleotide triphosphate hydrolases"/>
    <property type="match status" value="1"/>
</dbReference>
<reference evidence="2 3" key="1">
    <citation type="submission" date="2014-09" db="EMBL/GenBank/DDBJ databases">
        <authorList>
            <person name="Ellenberger Sabrina"/>
        </authorList>
    </citation>
    <scope>NUCLEOTIDE SEQUENCE [LARGE SCALE GENOMIC DNA]</scope>
    <source>
        <strain evidence="2 3">CBS 412.66</strain>
    </source>
</reference>
<gene>
    <name evidence="2" type="primary">PARPA_08115.1 scaffold 32009</name>
</gene>
<dbReference type="CDD" id="cd18809">
    <property type="entry name" value="SF1_C_RecD"/>
    <property type="match status" value="1"/>
</dbReference>
<dbReference type="AlphaFoldDB" id="A0A0B7NF55"/>
<dbReference type="Pfam" id="PF21530">
    <property type="entry name" value="Pif1_2B_dom"/>
    <property type="match status" value="1"/>
</dbReference>
<dbReference type="InterPro" id="IPR049163">
    <property type="entry name" value="Pif1-like_2B_dom"/>
</dbReference>
<evidence type="ECO:0000313" key="3">
    <source>
        <dbReference type="Proteomes" id="UP000054107"/>
    </source>
</evidence>
<protein>
    <recommendedName>
        <fullName evidence="1">DNA helicase Pif1-like 2B domain-containing protein</fullName>
    </recommendedName>
</protein>
<accession>A0A0B7NF55</accession>
<evidence type="ECO:0000259" key="1">
    <source>
        <dbReference type="Pfam" id="PF21530"/>
    </source>
</evidence>
<evidence type="ECO:0000313" key="2">
    <source>
        <dbReference type="EMBL" id="CEP13965.1"/>
    </source>
</evidence>
<dbReference type="STRING" id="35722.A0A0B7NF55"/>
<sequence length="270" mass="29608">QGTIPTVTLPFNTPSDFIPIPEAMHLQGNNLIDLIQAIYFDIARNSAADPQYFVGRAILTAKNKDVSTINDLLLRCLPDRKVSYFSHDCVCEPQNALALQVEYLNSIETGSLPPHILELKIGAPIMVIRNIDPAAGVCNGTRLIVRSLGTNTIEATIATGPKAGNIVHIPRIKIICSASDGKSPYDFARVQFPVRLAFAMTINKAQGQTLDSIGLYLPSHVFGHGQLYVAMSRVRTPSSIKLLIEPEISQIPGRNGFYTHNIVFEEVFNQ</sequence>
<dbReference type="EMBL" id="LN730807">
    <property type="protein sequence ID" value="CEP13965.1"/>
    <property type="molecule type" value="Genomic_DNA"/>
</dbReference>